<dbReference type="SUPFAM" id="SSF88723">
    <property type="entry name" value="PIN domain-like"/>
    <property type="match status" value="1"/>
</dbReference>
<keyword evidence="9" id="KW-0460">Magnesium</keyword>
<evidence type="ECO:0000256" key="4">
    <source>
        <dbReference type="ARBA" id="ARBA00022722"/>
    </source>
</evidence>
<gene>
    <name evidence="16" type="ORF">BS47DRAFT_1371356</name>
</gene>
<dbReference type="Gene3D" id="1.10.150.20">
    <property type="entry name" value="5' to 3' exonuclease, C-terminal subdomain"/>
    <property type="match status" value="1"/>
</dbReference>
<evidence type="ECO:0000256" key="1">
    <source>
        <dbReference type="ARBA" id="ARBA00001946"/>
    </source>
</evidence>
<dbReference type="SMART" id="SM00484">
    <property type="entry name" value="XPGI"/>
    <property type="match status" value="1"/>
</dbReference>
<dbReference type="CDD" id="cd09857">
    <property type="entry name" value="PIN_EXO1"/>
    <property type="match status" value="1"/>
</dbReference>
<keyword evidence="5" id="KW-0479">Metal-binding</keyword>
<evidence type="ECO:0000256" key="7">
    <source>
        <dbReference type="ARBA" id="ARBA00022801"/>
    </source>
</evidence>
<dbReference type="GO" id="GO:0006281">
    <property type="term" value="P:DNA repair"/>
    <property type="evidence" value="ECO:0007669"/>
    <property type="project" value="UniProtKB-KW"/>
</dbReference>
<dbReference type="SMART" id="SM00485">
    <property type="entry name" value="XPGN"/>
    <property type="match status" value="1"/>
</dbReference>
<dbReference type="InterPro" id="IPR036279">
    <property type="entry name" value="5-3_exonuclease_C_sf"/>
</dbReference>
<comment type="caution">
    <text evidence="16">The sequence shown here is derived from an EMBL/GenBank/DDBJ whole genome shotgun (WGS) entry which is preliminary data.</text>
</comment>
<evidence type="ECO:0000256" key="3">
    <source>
        <dbReference type="ARBA" id="ARBA00010563"/>
    </source>
</evidence>
<dbReference type="GO" id="GO:0017108">
    <property type="term" value="F:5'-flap endonuclease activity"/>
    <property type="evidence" value="ECO:0007669"/>
    <property type="project" value="TreeGrafter"/>
</dbReference>
<keyword evidence="11" id="KW-0238">DNA-binding</keyword>
<evidence type="ECO:0000256" key="9">
    <source>
        <dbReference type="ARBA" id="ARBA00022842"/>
    </source>
</evidence>
<dbReference type="InterPro" id="IPR029060">
    <property type="entry name" value="PIN-like_dom_sf"/>
</dbReference>
<reference evidence="16" key="1">
    <citation type="journal article" date="2020" name="Nat. Commun.">
        <title>Large-scale genome sequencing of mycorrhizal fungi provides insights into the early evolution of symbiotic traits.</title>
        <authorList>
            <person name="Miyauchi S."/>
            <person name="Kiss E."/>
            <person name="Kuo A."/>
            <person name="Drula E."/>
            <person name="Kohler A."/>
            <person name="Sanchez-Garcia M."/>
            <person name="Morin E."/>
            <person name="Andreopoulos B."/>
            <person name="Barry K.W."/>
            <person name="Bonito G."/>
            <person name="Buee M."/>
            <person name="Carver A."/>
            <person name="Chen C."/>
            <person name="Cichocki N."/>
            <person name="Clum A."/>
            <person name="Culley D."/>
            <person name="Crous P.W."/>
            <person name="Fauchery L."/>
            <person name="Girlanda M."/>
            <person name="Hayes R.D."/>
            <person name="Keri Z."/>
            <person name="LaButti K."/>
            <person name="Lipzen A."/>
            <person name="Lombard V."/>
            <person name="Magnuson J."/>
            <person name="Maillard F."/>
            <person name="Murat C."/>
            <person name="Nolan M."/>
            <person name="Ohm R.A."/>
            <person name="Pangilinan J."/>
            <person name="Pereira M.F."/>
            <person name="Perotto S."/>
            <person name="Peter M."/>
            <person name="Pfister S."/>
            <person name="Riley R."/>
            <person name="Sitrit Y."/>
            <person name="Stielow J.B."/>
            <person name="Szollosi G."/>
            <person name="Zifcakova L."/>
            <person name="Stursova M."/>
            <person name="Spatafora J.W."/>
            <person name="Tedersoo L."/>
            <person name="Vaario L.M."/>
            <person name="Yamada A."/>
            <person name="Yan M."/>
            <person name="Wang P."/>
            <person name="Xu J."/>
            <person name="Bruns T."/>
            <person name="Baldrian P."/>
            <person name="Vilgalys R."/>
            <person name="Dunand C."/>
            <person name="Henrissat B."/>
            <person name="Grigoriev I.V."/>
            <person name="Hibbett D."/>
            <person name="Nagy L.G."/>
            <person name="Martin F.M."/>
        </authorList>
    </citation>
    <scope>NUCLEOTIDE SEQUENCE</scope>
    <source>
        <strain evidence="16">UP504</strain>
    </source>
</reference>
<evidence type="ECO:0000256" key="11">
    <source>
        <dbReference type="ARBA" id="ARBA00023125"/>
    </source>
</evidence>
<dbReference type="FunFam" id="1.10.150.20:FF:000011">
    <property type="entry name" value="exonuclease 1"/>
    <property type="match status" value="1"/>
</dbReference>
<dbReference type="GO" id="GO:0003677">
    <property type="term" value="F:DNA binding"/>
    <property type="evidence" value="ECO:0007669"/>
    <property type="project" value="UniProtKB-KW"/>
</dbReference>
<dbReference type="CDD" id="cd09908">
    <property type="entry name" value="H3TH_EXO1"/>
    <property type="match status" value="1"/>
</dbReference>
<keyword evidence="7" id="KW-0378">Hydrolase</keyword>
<keyword evidence="6" id="KW-0227">DNA damage</keyword>
<dbReference type="GO" id="GO:0005634">
    <property type="term" value="C:nucleus"/>
    <property type="evidence" value="ECO:0007669"/>
    <property type="project" value="UniProtKB-SubCell"/>
</dbReference>
<dbReference type="InterPro" id="IPR006086">
    <property type="entry name" value="XPG-I_dom"/>
</dbReference>
<dbReference type="InterPro" id="IPR037315">
    <property type="entry name" value="EXO1_H3TH"/>
</dbReference>
<keyword evidence="8" id="KW-0269">Exonuclease</keyword>
<feature type="domain" description="XPG N-terminal" evidence="15">
    <location>
        <begin position="1"/>
        <end position="99"/>
    </location>
</feature>
<dbReference type="AlphaFoldDB" id="A0A9P6B4E6"/>
<comment type="cofactor">
    <cofactor evidence="1">
        <name>Mg(2+)</name>
        <dbReference type="ChEBI" id="CHEBI:18420"/>
    </cofactor>
</comment>
<name>A0A9P6B4E6_9AGAM</name>
<evidence type="ECO:0000256" key="5">
    <source>
        <dbReference type="ARBA" id="ARBA00022723"/>
    </source>
</evidence>
<dbReference type="InterPro" id="IPR044752">
    <property type="entry name" value="PIN-like_EXO1"/>
</dbReference>
<evidence type="ECO:0000313" key="16">
    <source>
        <dbReference type="EMBL" id="KAF9517498.1"/>
    </source>
</evidence>
<dbReference type="FunFam" id="3.40.50.1010:FF:000002">
    <property type="entry name" value="Exonuclease 1, putative"/>
    <property type="match status" value="1"/>
</dbReference>
<proteinExistence type="inferred from homology"/>
<evidence type="ECO:0000256" key="10">
    <source>
        <dbReference type="ARBA" id="ARBA00022881"/>
    </source>
</evidence>
<dbReference type="GO" id="GO:0046872">
    <property type="term" value="F:metal ion binding"/>
    <property type="evidence" value="ECO:0007669"/>
    <property type="project" value="UniProtKB-KW"/>
</dbReference>
<keyword evidence="10" id="KW-0267">Excision nuclease</keyword>
<dbReference type="OrthoDB" id="26491at2759"/>
<keyword evidence="17" id="KW-1185">Reference proteome</keyword>
<protein>
    <recommendedName>
        <fullName evidence="18">Exonuclease 1</fullName>
    </recommendedName>
</protein>
<dbReference type="EMBL" id="MU128931">
    <property type="protein sequence ID" value="KAF9517498.1"/>
    <property type="molecule type" value="Genomic_DNA"/>
</dbReference>
<dbReference type="Proteomes" id="UP000886523">
    <property type="component" value="Unassembled WGS sequence"/>
</dbReference>
<keyword evidence="12" id="KW-0234">DNA repair</keyword>
<comment type="similarity">
    <text evidence="3">Belongs to the XPG/RAD2 endonuclease family. EXO1 subfamily.</text>
</comment>
<evidence type="ECO:0000256" key="2">
    <source>
        <dbReference type="ARBA" id="ARBA00004123"/>
    </source>
</evidence>
<evidence type="ECO:0008006" key="18">
    <source>
        <dbReference type="Google" id="ProtNLM"/>
    </source>
</evidence>
<evidence type="ECO:0000256" key="13">
    <source>
        <dbReference type="ARBA" id="ARBA00023242"/>
    </source>
</evidence>
<comment type="subcellular location">
    <subcellularLocation>
        <location evidence="2">Nucleus</location>
    </subcellularLocation>
</comment>
<accession>A0A9P6B4E6</accession>
<dbReference type="Gene3D" id="3.40.50.1010">
    <property type="entry name" value="5'-nuclease"/>
    <property type="match status" value="1"/>
</dbReference>
<dbReference type="PANTHER" id="PTHR11081">
    <property type="entry name" value="FLAP ENDONUCLEASE FAMILY MEMBER"/>
    <property type="match status" value="1"/>
</dbReference>
<sequence length="329" mass="37203">MGIQGLLPLLKSIHEHRKISDFSGQILAVDGYVWLHRGAYGCAAQLVKGENTTRYVDYAMHRVRLLKHHNITPYVVFDGGPLPAKMGTESTRHQSREENRAKALSLDKEGKHSEARDYFTKAVDVTPEMAYQLIKALKAEDISYIVAPYEADAQLTFLEREGIVDGIITEDSDLLVFGCKQVLFKLDSDGNCVCIKRENFAKVTDITLFGWGDQQFRGMAMLSGCDYLPSIPGLGVKTSHKLLRKHKTIEGVLHAIRMGSQLKIPPNYLRDFRTAELAFLYQRVYDPRSQRLVTLSKLPEDMGDWDDRYVGKDLDPVLAKVLRMVESIL</sequence>
<evidence type="ECO:0000256" key="6">
    <source>
        <dbReference type="ARBA" id="ARBA00022763"/>
    </source>
</evidence>
<dbReference type="SMART" id="SM00279">
    <property type="entry name" value="HhH2"/>
    <property type="match status" value="1"/>
</dbReference>
<evidence type="ECO:0000313" key="17">
    <source>
        <dbReference type="Proteomes" id="UP000886523"/>
    </source>
</evidence>
<dbReference type="PANTHER" id="PTHR11081:SF65">
    <property type="entry name" value="DNA DAMAGE-INDUCIBLE PROTEIN DIN7-RELATED"/>
    <property type="match status" value="1"/>
</dbReference>
<dbReference type="InterPro" id="IPR008918">
    <property type="entry name" value="HhH2"/>
</dbReference>
<evidence type="ECO:0000256" key="12">
    <source>
        <dbReference type="ARBA" id="ARBA00023204"/>
    </source>
</evidence>
<keyword evidence="4" id="KW-0540">Nuclease</keyword>
<evidence type="ECO:0000259" key="15">
    <source>
        <dbReference type="SMART" id="SM00485"/>
    </source>
</evidence>
<keyword evidence="13" id="KW-0539">Nucleus</keyword>
<dbReference type="Pfam" id="PF00867">
    <property type="entry name" value="XPG_I"/>
    <property type="match status" value="1"/>
</dbReference>
<feature type="domain" description="XPG-I" evidence="14">
    <location>
        <begin position="138"/>
        <end position="206"/>
    </location>
</feature>
<dbReference type="PRINTS" id="PR00853">
    <property type="entry name" value="XPGRADSUPER"/>
</dbReference>
<dbReference type="SUPFAM" id="SSF47807">
    <property type="entry name" value="5' to 3' exonuclease, C-terminal subdomain"/>
    <property type="match status" value="1"/>
</dbReference>
<dbReference type="Pfam" id="PF00752">
    <property type="entry name" value="XPG_N"/>
    <property type="match status" value="1"/>
</dbReference>
<evidence type="ECO:0000259" key="14">
    <source>
        <dbReference type="SMART" id="SM00484"/>
    </source>
</evidence>
<dbReference type="GO" id="GO:0035312">
    <property type="term" value="F:5'-3' DNA exonuclease activity"/>
    <property type="evidence" value="ECO:0007669"/>
    <property type="project" value="InterPro"/>
</dbReference>
<organism evidence="16 17">
    <name type="scientific">Hydnum rufescens UP504</name>
    <dbReference type="NCBI Taxonomy" id="1448309"/>
    <lineage>
        <taxon>Eukaryota</taxon>
        <taxon>Fungi</taxon>
        <taxon>Dikarya</taxon>
        <taxon>Basidiomycota</taxon>
        <taxon>Agaricomycotina</taxon>
        <taxon>Agaricomycetes</taxon>
        <taxon>Cantharellales</taxon>
        <taxon>Hydnaceae</taxon>
        <taxon>Hydnum</taxon>
    </lineage>
</organism>
<dbReference type="InterPro" id="IPR006085">
    <property type="entry name" value="XPG_DNA_repair_N"/>
</dbReference>
<dbReference type="InterPro" id="IPR006084">
    <property type="entry name" value="XPG/Rad2"/>
</dbReference>
<evidence type="ECO:0000256" key="8">
    <source>
        <dbReference type="ARBA" id="ARBA00022839"/>
    </source>
</evidence>